<dbReference type="RefSeq" id="WP_118325965.1">
    <property type="nucleotide sequence ID" value="NZ_CATXNH010000035.1"/>
</dbReference>
<accession>A0A395W403</accession>
<dbReference type="InterPro" id="IPR037523">
    <property type="entry name" value="VOC_core"/>
</dbReference>
<protein>
    <submittedName>
        <fullName evidence="2">VOC family protein</fullName>
    </submittedName>
</protein>
<dbReference type="SUPFAM" id="SSF54593">
    <property type="entry name" value="Glyoxalase/Bleomycin resistance protein/Dihydroxybiphenyl dioxygenase"/>
    <property type="match status" value="1"/>
</dbReference>
<dbReference type="Proteomes" id="UP000265489">
    <property type="component" value="Unassembled WGS sequence"/>
</dbReference>
<gene>
    <name evidence="2" type="ORF">DWW32_12480</name>
</gene>
<reference evidence="2 3" key="1">
    <citation type="submission" date="2018-08" db="EMBL/GenBank/DDBJ databases">
        <title>A genome reference for cultivated species of the human gut microbiota.</title>
        <authorList>
            <person name="Zou Y."/>
            <person name="Xue W."/>
            <person name="Luo G."/>
        </authorList>
    </citation>
    <scope>NUCLEOTIDE SEQUENCE [LARGE SCALE GENOMIC DNA]</scope>
    <source>
        <strain evidence="2 3">AF15-20</strain>
    </source>
</reference>
<sequence>MIKGIHHVAFKCETQEQYDEMIYFYHELLGLPILRKWDSGIHLDCFNSCIEIFLDGTKSVGEGCIRHFAFATDHVDEIVERVRNAGYKVSVEPKDVVMKTDPVFPIRVAFIEGPLHESIELFWEKA</sequence>
<dbReference type="GeneID" id="66580725"/>
<evidence type="ECO:0000313" key="3">
    <source>
        <dbReference type="Proteomes" id="UP000265489"/>
    </source>
</evidence>
<comment type="caution">
    <text evidence="2">The sequence shown here is derived from an EMBL/GenBank/DDBJ whole genome shotgun (WGS) entry which is preliminary data.</text>
</comment>
<dbReference type="EMBL" id="QRYQ01000039">
    <property type="protein sequence ID" value="RGU88854.1"/>
    <property type="molecule type" value="Genomic_DNA"/>
</dbReference>
<proteinExistence type="predicted"/>
<evidence type="ECO:0000313" key="2">
    <source>
        <dbReference type="EMBL" id="RGU88854.1"/>
    </source>
</evidence>
<name>A0A395W403_9FIRM</name>
<dbReference type="Pfam" id="PF00903">
    <property type="entry name" value="Glyoxalase"/>
    <property type="match status" value="1"/>
</dbReference>
<dbReference type="AlphaFoldDB" id="A0A395W403"/>
<dbReference type="InterPro" id="IPR029068">
    <property type="entry name" value="Glyas_Bleomycin-R_OHBP_Dase"/>
</dbReference>
<dbReference type="PROSITE" id="PS51819">
    <property type="entry name" value="VOC"/>
    <property type="match status" value="1"/>
</dbReference>
<dbReference type="InterPro" id="IPR004360">
    <property type="entry name" value="Glyas_Fos-R_dOase_dom"/>
</dbReference>
<dbReference type="Gene3D" id="3.10.180.10">
    <property type="entry name" value="2,3-Dihydroxybiphenyl 1,2-Dioxygenase, domain 1"/>
    <property type="match status" value="1"/>
</dbReference>
<organism evidence="2 3">
    <name type="scientific">Holdemanella biformis</name>
    <dbReference type="NCBI Taxonomy" id="1735"/>
    <lineage>
        <taxon>Bacteria</taxon>
        <taxon>Bacillati</taxon>
        <taxon>Bacillota</taxon>
        <taxon>Erysipelotrichia</taxon>
        <taxon>Erysipelotrichales</taxon>
        <taxon>Erysipelotrichaceae</taxon>
        <taxon>Holdemanella</taxon>
    </lineage>
</organism>
<evidence type="ECO:0000259" key="1">
    <source>
        <dbReference type="PROSITE" id="PS51819"/>
    </source>
</evidence>
<feature type="domain" description="VOC" evidence="1">
    <location>
        <begin position="4"/>
        <end position="124"/>
    </location>
</feature>